<dbReference type="EMBL" id="NKXS01000268">
    <property type="protein sequence ID" value="PIN25304.1"/>
    <property type="molecule type" value="Genomic_DNA"/>
</dbReference>
<dbReference type="AlphaFoldDB" id="A0A2G9I6C8"/>
<reference evidence="3" key="1">
    <citation type="journal article" date="2018" name="Gigascience">
        <title>Genome assembly of the Pink Ipe (Handroanthus impetiginosus, Bignoniaceae), a highly valued, ecologically keystone Neotropical timber forest tree.</title>
        <authorList>
            <person name="Silva-Junior O.B."/>
            <person name="Grattapaglia D."/>
            <person name="Novaes E."/>
            <person name="Collevatti R.G."/>
        </authorList>
    </citation>
    <scope>NUCLEOTIDE SEQUENCE [LARGE SCALE GENOMIC DNA]</scope>
    <source>
        <strain evidence="3">cv. UFG-1</strain>
    </source>
</reference>
<protein>
    <recommendedName>
        <fullName evidence="4">Cyclin-dependent protein kinase inhibitor SMR4</fullName>
    </recommendedName>
</protein>
<proteinExistence type="predicted"/>
<organism evidence="2 3">
    <name type="scientific">Handroanthus impetiginosus</name>
    <dbReference type="NCBI Taxonomy" id="429701"/>
    <lineage>
        <taxon>Eukaryota</taxon>
        <taxon>Viridiplantae</taxon>
        <taxon>Streptophyta</taxon>
        <taxon>Embryophyta</taxon>
        <taxon>Tracheophyta</taxon>
        <taxon>Spermatophyta</taxon>
        <taxon>Magnoliopsida</taxon>
        <taxon>eudicotyledons</taxon>
        <taxon>Gunneridae</taxon>
        <taxon>Pentapetalae</taxon>
        <taxon>asterids</taxon>
        <taxon>lamiids</taxon>
        <taxon>Lamiales</taxon>
        <taxon>Bignoniaceae</taxon>
        <taxon>Crescentiina</taxon>
        <taxon>Tabebuia alliance</taxon>
        <taxon>Handroanthus</taxon>
    </lineage>
</organism>
<gene>
    <name evidence="2" type="ORF">CDL12_01954</name>
</gene>
<accession>A0A2G9I6C8</accession>
<evidence type="ECO:0000256" key="1">
    <source>
        <dbReference type="SAM" id="MobiDB-lite"/>
    </source>
</evidence>
<dbReference type="OrthoDB" id="911328at2759"/>
<sequence length="76" mass="8319">MDMEIDTAYGDEIAAADEGCCTPKRGIPGRSTPPPPPRKKPLRVSAGKREPPKNGYFQPPDLEQLFVVRPRPEACA</sequence>
<name>A0A2G9I6C8_9LAMI</name>
<dbReference type="STRING" id="429701.A0A2G9I6C8"/>
<comment type="caution">
    <text evidence="2">The sequence shown here is derived from an EMBL/GenBank/DDBJ whole genome shotgun (WGS) entry which is preliminary data.</text>
</comment>
<keyword evidence="3" id="KW-1185">Reference proteome</keyword>
<evidence type="ECO:0000313" key="2">
    <source>
        <dbReference type="EMBL" id="PIN25304.1"/>
    </source>
</evidence>
<feature type="region of interest" description="Disordered" evidence="1">
    <location>
        <begin position="1"/>
        <end position="60"/>
    </location>
</feature>
<evidence type="ECO:0000313" key="3">
    <source>
        <dbReference type="Proteomes" id="UP000231279"/>
    </source>
</evidence>
<dbReference type="Proteomes" id="UP000231279">
    <property type="component" value="Unassembled WGS sequence"/>
</dbReference>
<evidence type="ECO:0008006" key="4">
    <source>
        <dbReference type="Google" id="ProtNLM"/>
    </source>
</evidence>